<dbReference type="PROSITE" id="PS50850">
    <property type="entry name" value="MFS"/>
    <property type="match status" value="1"/>
</dbReference>
<feature type="transmembrane region" description="Helical" evidence="7">
    <location>
        <begin position="380"/>
        <end position="400"/>
    </location>
</feature>
<keyword evidence="10" id="KW-1185">Reference proteome</keyword>
<feature type="transmembrane region" description="Helical" evidence="7">
    <location>
        <begin position="432"/>
        <end position="456"/>
    </location>
</feature>
<dbReference type="Pfam" id="PF06609">
    <property type="entry name" value="TRI12"/>
    <property type="match status" value="1"/>
</dbReference>
<dbReference type="InterPro" id="IPR020846">
    <property type="entry name" value="MFS_dom"/>
</dbReference>
<dbReference type="EMBL" id="KN846958">
    <property type="protein sequence ID" value="KIW69276.1"/>
    <property type="molecule type" value="Genomic_DNA"/>
</dbReference>
<dbReference type="PANTHER" id="PTHR23501">
    <property type="entry name" value="MAJOR FACILITATOR SUPERFAMILY"/>
    <property type="match status" value="1"/>
</dbReference>
<feature type="transmembrane region" description="Helical" evidence="7">
    <location>
        <begin position="407"/>
        <end position="426"/>
    </location>
</feature>
<dbReference type="AlphaFoldDB" id="A0A0D2CVU3"/>
<feature type="transmembrane region" description="Helical" evidence="7">
    <location>
        <begin position="141"/>
        <end position="159"/>
    </location>
</feature>
<evidence type="ECO:0000256" key="2">
    <source>
        <dbReference type="ARBA" id="ARBA00022448"/>
    </source>
</evidence>
<dbReference type="PANTHER" id="PTHR23501:SF109">
    <property type="entry name" value="MAJOR FACILITATOR SUPERFAMILY (MFS) PROFILE DOMAIN-CONTAINING PROTEIN-RELATED"/>
    <property type="match status" value="1"/>
</dbReference>
<feature type="region of interest" description="Disordered" evidence="6">
    <location>
        <begin position="1"/>
        <end position="63"/>
    </location>
</feature>
<evidence type="ECO:0000256" key="6">
    <source>
        <dbReference type="SAM" id="MobiDB-lite"/>
    </source>
</evidence>
<gene>
    <name evidence="9" type="ORF">PV04_05159</name>
</gene>
<sequence length="594" mass="63621">MSVVPPENTDRLEHERQHDAELRHDKEMMEHREHAHIEDEKTQVKDELAAASPSEPSSDTPEYQTKTVWTLRTFVATVSLSGLYVGSQIPLYFVGGSLTFIAADIGGAEASAWLSVSYALALSAVAPFCGYLQDLVGRRNITLGGGVALMMGCIILATAHTFGQGVVGMSFAGAGAAIGELTALAGTSELVPVNKRGIYLALVTLFVLPFTPYLLYAQLLSTYHTWRWGIWICLIWNGLWWVIILVVYFPESQIRAKGQAATAILKRIDYIGGVLSIMGLTLILVALQAGGYSHPWRSGYVLAQLVIGVFLLAAFVIWEWKYSKDPMVPHEMFAGQRIVAMAYGIAFIAGMNFYAMLNFFPLVFSTVFDPDPVKVGLRGLAPGLSTTFGAVIANAALSWFKGHNRELLLAGCLIMTAFGGSFAAVTPDREGLAIGLGTLTGFGVGAVLVPAATVAVTVTPDTSIATCVALSLTIRAVGGSIGYAIYYNVFINKLTPKLPIYIGQYAVAAGLPLSSAEQFVGAYLLAPANLTAVPGVNAQVLDAAAVGSRWAYAESLKYVWLSSISFGCCAIIACLFIGNIGKFMTNRVAARIRE</sequence>
<feature type="transmembrane region" description="Helical" evidence="7">
    <location>
        <begin position="228"/>
        <end position="249"/>
    </location>
</feature>
<evidence type="ECO:0000256" key="1">
    <source>
        <dbReference type="ARBA" id="ARBA00004141"/>
    </source>
</evidence>
<evidence type="ECO:0000256" key="7">
    <source>
        <dbReference type="SAM" id="Phobius"/>
    </source>
</evidence>
<feature type="transmembrane region" description="Helical" evidence="7">
    <location>
        <begin position="113"/>
        <end position="132"/>
    </location>
</feature>
<keyword evidence="3 7" id="KW-0812">Transmembrane</keyword>
<name>A0A0D2CVU3_9EURO</name>
<evidence type="ECO:0000313" key="9">
    <source>
        <dbReference type="EMBL" id="KIW69276.1"/>
    </source>
</evidence>
<feature type="domain" description="Major facilitator superfamily (MFS) profile" evidence="8">
    <location>
        <begin position="74"/>
        <end position="530"/>
    </location>
</feature>
<feature type="transmembrane region" description="Helical" evidence="7">
    <location>
        <begin position="270"/>
        <end position="292"/>
    </location>
</feature>
<comment type="subcellular location">
    <subcellularLocation>
        <location evidence="1">Membrane</location>
        <topology evidence="1">Multi-pass membrane protein</topology>
    </subcellularLocation>
</comment>
<evidence type="ECO:0000259" key="8">
    <source>
        <dbReference type="PROSITE" id="PS50850"/>
    </source>
</evidence>
<dbReference type="InterPro" id="IPR010573">
    <property type="entry name" value="MFS_Str1/Tri12-like"/>
</dbReference>
<keyword evidence="4 7" id="KW-1133">Transmembrane helix</keyword>
<dbReference type="Gene3D" id="1.20.1250.20">
    <property type="entry name" value="MFS general substrate transporter like domains"/>
    <property type="match status" value="2"/>
</dbReference>
<keyword evidence="5 7" id="KW-0472">Membrane</keyword>
<feature type="transmembrane region" description="Helical" evidence="7">
    <location>
        <begin position="74"/>
        <end position="93"/>
    </location>
</feature>
<dbReference type="GO" id="GO:0005886">
    <property type="term" value="C:plasma membrane"/>
    <property type="evidence" value="ECO:0007669"/>
    <property type="project" value="TreeGrafter"/>
</dbReference>
<accession>A0A0D2CVU3</accession>
<evidence type="ECO:0000313" key="10">
    <source>
        <dbReference type="Proteomes" id="UP000054266"/>
    </source>
</evidence>
<dbReference type="GO" id="GO:0022857">
    <property type="term" value="F:transmembrane transporter activity"/>
    <property type="evidence" value="ECO:0007669"/>
    <property type="project" value="InterPro"/>
</dbReference>
<feature type="transmembrane region" description="Helical" evidence="7">
    <location>
        <begin position="197"/>
        <end position="216"/>
    </location>
</feature>
<evidence type="ECO:0000256" key="4">
    <source>
        <dbReference type="ARBA" id="ARBA00022989"/>
    </source>
</evidence>
<reference evidence="9 10" key="1">
    <citation type="submission" date="2015-01" db="EMBL/GenBank/DDBJ databases">
        <title>The Genome Sequence of Capronia semiimmersa CBS27337.</title>
        <authorList>
            <consortium name="The Broad Institute Genomics Platform"/>
            <person name="Cuomo C."/>
            <person name="de Hoog S."/>
            <person name="Gorbushina A."/>
            <person name="Stielow B."/>
            <person name="Teixiera M."/>
            <person name="Abouelleil A."/>
            <person name="Chapman S.B."/>
            <person name="Priest M."/>
            <person name="Young S.K."/>
            <person name="Wortman J."/>
            <person name="Nusbaum C."/>
            <person name="Birren B."/>
        </authorList>
    </citation>
    <scope>NUCLEOTIDE SEQUENCE [LARGE SCALE GENOMIC DNA]</scope>
    <source>
        <strain evidence="9 10">CBS 27337</strain>
    </source>
</reference>
<feature type="compositionally biased region" description="Low complexity" evidence="6">
    <location>
        <begin position="49"/>
        <end position="62"/>
    </location>
</feature>
<organism evidence="9 10">
    <name type="scientific">Phialophora macrospora</name>
    <dbReference type="NCBI Taxonomy" id="1851006"/>
    <lineage>
        <taxon>Eukaryota</taxon>
        <taxon>Fungi</taxon>
        <taxon>Dikarya</taxon>
        <taxon>Ascomycota</taxon>
        <taxon>Pezizomycotina</taxon>
        <taxon>Eurotiomycetes</taxon>
        <taxon>Chaetothyriomycetidae</taxon>
        <taxon>Chaetothyriales</taxon>
        <taxon>Herpotrichiellaceae</taxon>
        <taxon>Phialophora</taxon>
    </lineage>
</organism>
<dbReference type="SUPFAM" id="SSF103473">
    <property type="entry name" value="MFS general substrate transporter"/>
    <property type="match status" value="1"/>
</dbReference>
<feature type="transmembrane region" description="Helical" evidence="7">
    <location>
        <begin position="338"/>
        <end position="360"/>
    </location>
</feature>
<protein>
    <recommendedName>
        <fullName evidence="8">Major facilitator superfamily (MFS) profile domain-containing protein</fullName>
    </recommendedName>
</protein>
<dbReference type="InterPro" id="IPR036259">
    <property type="entry name" value="MFS_trans_sf"/>
</dbReference>
<feature type="transmembrane region" description="Helical" evidence="7">
    <location>
        <begin position="558"/>
        <end position="577"/>
    </location>
</feature>
<proteinExistence type="predicted"/>
<evidence type="ECO:0000256" key="5">
    <source>
        <dbReference type="ARBA" id="ARBA00023136"/>
    </source>
</evidence>
<evidence type="ECO:0000256" key="3">
    <source>
        <dbReference type="ARBA" id="ARBA00022692"/>
    </source>
</evidence>
<feature type="transmembrane region" description="Helical" evidence="7">
    <location>
        <begin position="298"/>
        <end position="318"/>
    </location>
</feature>
<feature type="transmembrane region" description="Helical" evidence="7">
    <location>
        <begin position="463"/>
        <end position="486"/>
    </location>
</feature>
<feature type="transmembrane region" description="Helical" evidence="7">
    <location>
        <begin position="165"/>
        <end position="185"/>
    </location>
</feature>
<feature type="compositionally biased region" description="Basic and acidic residues" evidence="6">
    <location>
        <begin position="8"/>
        <end position="48"/>
    </location>
</feature>
<keyword evidence="2" id="KW-0813">Transport</keyword>
<dbReference type="Proteomes" id="UP000054266">
    <property type="component" value="Unassembled WGS sequence"/>
</dbReference>